<protein>
    <submittedName>
        <fullName evidence="1">Uncharacterized protein</fullName>
    </submittedName>
</protein>
<keyword evidence="2" id="KW-1185">Reference proteome</keyword>
<sequence>MEQFDDQSQTGNEKKKNTMWTQEMDKCLIEALVYQCNEGNKIDKGFKEVAYTAAANALNAAFNLMLNKDNVINRMKTIKRGYRDIERMLAQSGFAFNYMTKKVECSNDVWETYVKAHPKVKNLRNKKLEMLEELAIICGKDAATGEWCRGGPDINGRRAADSTQFDSSIADIESEDLGNGSGINFTQINETDGQLPGSSRGKPSSHPTPRQHGKRARIGAMHIETMSAVASSIQQMAEAMERKTEIEAKRVKLDVRVDASLLLKTLEEIQGLNQDSIADAFENLLRDEVKTKAFMTYSNEMRIRFLERHFQIYATNSYDYYGAL</sequence>
<dbReference type="Proteomes" id="UP000828048">
    <property type="component" value="Chromosome 1"/>
</dbReference>
<accession>A0ACB7XRB8</accession>
<evidence type="ECO:0000313" key="1">
    <source>
        <dbReference type="EMBL" id="KAH7843369.1"/>
    </source>
</evidence>
<gene>
    <name evidence="1" type="ORF">Vadar_015829</name>
</gene>
<dbReference type="EMBL" id="CM037151">
    <property type="protein sequence ID" value="KAH7843369.1"/>
    <property type="molecule type" value="Genomic_DNA"/>
</dbReference>
<organism evidence="1 2">
    <name type="scientific">Vaccinium darrowii</name>
    <dbReference type="NCBI Taxonomy" id="229202"/>
    <lineage>
        <taxon>Eukaryota</taxon>
        <taxon>Viridiplantae</taxon>
        <taxon>Streptophyta</taxon>
        <taxon>Embryophyta</taxon>
        <taxon>Tracheophyta</taxon>
        <taxon>Spermatophyta</taxon>
        <taxon>Magnoliopsida</taxon>
        <taxon>eudicotyledons</taxon>
        <taxon>Gunneridae</taxon>
        <taxon>Pentapetalae</taxon>
        <taxon>asterids</taxon>
        <taxon>Ericales</taxon>
        <taxon>Ericaceae</taxon>
        <taxon>Vaccinioideae</taxon>
        <taxon>Vaccinieae</taxon>
        <taxon>Vaccinium</taxon>
    </lineage>
</organism>
<proteinExistence type="predicted"/>
<evidence type="ECO:0000313" key="2">
    <source>
        <dbReference type="Proteomes" id="UP000828048"/>
    </source>
</evidence>
<comment type="caution">
    <text evidence="1">The sequence shown here is derived from an EMBL/GenBank/DDBJ whole genome shotgun (WGS) entry which is preliminary data.</text>
</comment>
<name>A0ACB7XRB8_9ERIC</name>
<reference evidence="1 2" key="1">
    <citation type="journal article" date="2021" name="Hortic Res">
        <title>High-quality reference genome and annotation aids understanding of berry development for evergreen blueberry (Vaccinium darrowii).</title>
        <authorList>
            <person name="Yu J."/>
            <person name="Hulse-Kemp A.M."/>
            <person name="Babiker E."/>
            <person name="Staton M."/>
        </authorList>
    </citation>
    <scope>NUCLEOTIDE SEQUENCE [LARGE SCALE GENOMIC DNA]</scope>
    <source>
        <strain evidence="2">cv. NJ 8807/NJ 8810</strain>
        <tissue evidence="1">Young leaf</tissue>
    </source>
</reference>